<protein>
    <submittedName>
        <fullName evidence="1">Uncharacterized protein</fullName>
    </submittedName>
</protein>
<evidence type="ECO:0000313" key="1">
    <source>
        <dbReference type="EMBL" id="KAF5214525.1"/>
    </source>
</evidence>
<dbReference type="EMBL" id="JABDHM010000483">
    <property type="protein sequence ID" value="KAF5214525.1"/>
    <property type="molecule type" value="Genomic_DNA"/>
</dbReference>
<comment type="caution">
    <text evidence="1">The sequence shown here is derived from an EMBL/GenBank/DDBJ whole genome shotgun (WGS) entry which is preliminary data.</text>
</comment>
<sequence>MHHRVHLIAVKQHLEEMRLYKCEINGVALHKLQILLRRPNGVQSCLTALGKTPPVAHRVKRRCKKTRIPQQRLSAHVTIRHCCRHITPHILKRQHITVPNDRNGPAQVLTYTPYLFHVRKPSLVVPRSAMHAKDRNAGVAQHLRVLQRQGVVVKHTHFRRHRHPQLDCEAVQDVVHTIPVLHEKRAVVATAGDALRTAKVDINCLAVVLHVTRRGEKRVGVIPAKLHKKRMVCFFSITRSPGIFCCFPFS</sequence>
<gene>
    <name evidence="1" type="ORF">ECC02_012873</name>
</gene>
<dbReference type="VEuPathDB" id="TriTrypDB:ECC02_012873"/>
<dbReference type="AlphaFoldDB" id="A0A7J6XJW2"/>
<accession>A0A7J6XJW2</accession>
<name>A0A7J6XJW2_TRYCR</name>
<organism evidence="1 2">
    <name type="scientific">Trypanosoma cruzi</name>
    <dbReference type="NCBI Taxonomy" id="5693"/>
    <lineage>
        <taxon>Eukaryota</taxon>
        <taxon>Discoba</taxon>
        <taxon>Euglenozoa</taxon>
        <taxon>Kinetoplastea</taxon>
        <taxon>Metakinetoplastina</taxon>
        <taxon>Trypanosomatida</taxon>
        <taxon>Trypanosomatidae</taxon>
        <taxon>Trypanosoma</taxon>
        <taxon>Schizotrypanum</taxon>
    </lineage>
</organism>
<proteinExistence type="predicted"/>
<evidence type="ECO:0000313" key="2">
    <source>
        <dbReference type="Proteomes" id="UP000583944"/>
    </source>
</evidence>
<reference evidence="1 2" key="1">
    <citation type="journal article" date="2019" name="Genome Biol. Evol.">
        <title>Nanopore Sequencing Significantly Improves Genome Assembly of the Protozoan Parasite Trypanosoma cruzi.</title>
        <authorList>
            <person name="Diaz-Viraque F."/>
            <person name="Pita S."/>
            <person name="Greif G."/>
            <person name="de Souza R.C.M."/>
            <person name="Iraola G."/>
            <person name="Robello C."/>
        </authorList>
    </citation>
    <scope>NUCLEOTIDE SEQUENCE [LARGE SCALE GENOMIC DNA]</scope>
    <source>
        <strain evidence="1 2">Berenice</strain>
    </source>
</reference>
<dbReference type="Proteomes" id="UP000583944">
    <property type="component" value="Unassembled WGS sequence"/>
</dbReference>